<dbReference type="EMBL" id="CP111019">
    <property type="protein sequence ID" value="WAR12291.1"/>
    <property type="molecule type" value="Genomic_DNA"/>
</dbReference>
<gene>
    <name evidence="7" type="ORF">MAR_026471</name>
</gene>
<keyword evidence="2 5" id="KW-0863">Zinc-finger</keyword>
<evidence type="ECO:0000256" key="4">
    <source>
        <dbReference type="ARBA" id="ARBA00023125"/>
    </source>
</evidence>
<dbReference type="SUPFAM" id="SSF57716">
    <property type="entry name" value="Glucocorticoid receptor-like (DNA-binding domain)"/>
    <property type="match status" value="1"/>
</dbReference>
<evidence type="ECO:0000256" key="1">
    <source>
        <dbReference type="ARBA" id="ARBA00022723"/>
    </source>
</evidence>
<evidence type="ECO:0000256" key="5">
    <source>
        <dbReference type="PROSITE-ProRule" id="PRU00309"/>
    </source>
</evidence>
<dbReference type="PROSITE" id="PS50950">
    <property type="entry name" value="ZF_THAP"/>
    <property type="match status" value="1"/>
</dbReference>
<evidence type="ECO:0000256" key="3">
    <source>
        <dbReference type="ARBA" id="ARBA00022833"/>
    </source>
</evidence>
<protein>
    <recommendedName>
        <fullName evidence="6">THAP-type domain-containing protein</fullName>
    </recommendedName>
</protein>
<organism evidence="7 8">
    <name type="scientific">Mya arenaria</name>
    <name type="common">Soft-shell clam</name>
    <dbReference type="NCBI Taxonomy" id="6604"/>
    <lineage>
        <taxon>Eukaryota</taxon>
        <taxon>Metazoa</taxon>
        <taxon>Spiralia</taxon>
        <taxon>Lophotrochozoa</taxon>
        <taxon>Mollusca</taxon>
        <taxon>Bivalvia</taxon>
        <taxon>Autobranchia</taxon>
        <taxon>Heteroconchia</taxon>
        <taxon>Euheterodonta</taxon>
        <taxon>Imparidentia</taxon>
        <taxon>Neoheterodontei</taxon>
        <taxon>Myida</taxon>
        <taxon>Myoidea</taxon>
        <taxon>Myidae</taxon>
        <taxon>Mya</taxon>
    </lineage>
</organism>
<proteinExistence type="predicted"/>
<dbReference type="Pfam" id="PF05485">
    <property type="entry name" value="THAP"/>
    <property type="match status" value="1"/>
</dbReference>
<evidence type="ECO:0000259" key="6">
    <source>
        <dbReference type="PROSITE" id="PS50950"/>
    </source>
</evidence>
<reference evidence="7" key="1">
    <citation type="submission" date="2022-11" db="EMBL/GenBank/DDBJ databases">
        <title>Centuries of genome instability and evolution in soft-shell clam transmissible cancer (bioRxiv).</title>
        <authorList>
            <person name="Hart S.F.M."/>
            <person name="Yonemitsu M.A."/>
            <person name="Giersch R.M."/>
            <person name="Beal B.F."/>
            <person name="Arriagada G."/>
            <person name="Davis B.W."/>
            <person name="Ostrander E.A."/>
            <person name="Goff S.P."/>
            <person name="Metzger M.J."/>
        </authorList>
    </citation>
    <scope>NUCLEOTIDE SEQUENCE</scope>
    <source>
        <strain evidence="7">MELC-2E11</strain>
        <tissue evidence="7">Siphon/mantle</tissue>
    </source>
</reference>
<accession>A0ABY7EUB4</accession>
<name>A0ABY7EUB4_MYAAR</name>
<evidence type="ECO:0000313" key="8">
    <source>
        <dbReference type="Proteomes" id="UP001164746"/>
    </source>
</evidence>
<dbReference type="Proteomes" id="UP001164746">
    <property type="component" value="Chromosome 8"/>
</dbReference>
<keyword evidence="3" id="KW-0862">Zinc</keyword>
<keyword evidence="8" id="KW-1185">Reference proteome</keyword>
<keyword evidence="4 5" id="KW-0238">DNA-binding</keyword>
<feature type="domain" description="THAP-type" evidence="6">
    <location>
        <begin position="1"/>
        <end position="97"/>
    </location>
</feature>
<sequence>MLSCCNDCYGLVLQMVNYCCAPLCNGYWGFHFPKDNGLKNKWRVAVKKGVHEVKTSQHPRKCIDHNYSHSENSNFIYNIYFAGERKRLKKGIVPSIFLEGIMKRRAKKFSVCTPSSSATVPVPDIQQEIEVSTETVDDETLTARTCILLTNSDGTFSAHKFKENPTAIKYYTGFDDYGYFMKFLTVLGPVAAHLNRNYKLVPCA</sequence>
<evidence type="ECO:0000313" key="7">
    <source>
        <dbReference type="EMBL" id="WAR12291.1"/>
    </source>
</evidence>
<dbReference type="InterPro" id="IPR006612">
    <property type="entry name" value="THAP_Znf"/>
</dbReference>
<evidence type="ECO:0000256" key="2">
    <source>
        <dbReference type="ARBA" id="ARBA00022771"/>
    </source>
</evidence>
<keyword evidence="1" id="KW-0479">Metal-binding</keyword>